<organism evidence="1 2">
    <name type="scientific">Rhynchophorus ferrugineus</name>
    <name type="common">Red palm weevil</name>
    <name type="synonym">Curculio ferrugineus</name>
    <dbReference type="NCBI Taxonomy" id="354439"/>
    <lineage>
        <taxon>Eukaryota</taxon>
        <taxon>Metazoa</taxon>
        <taxon>Ecdysozoa</taxon>
        <taxon>Arthropoda</taxon>
        <taxon>Hexapoda</taxon>
        <taxon>Insecta</taxon>
        <taxon>Pterygota</taxon>
        <taxon>Neoptera</taxon>
        <taxon>Endopterygota</taxon>
        <taxon>Coleoptera</taxon>
        <taxon>Polyphaga</taxon>
        <taxon>Cucujiformia</taxon>
        <taxon>Curculionidae</taxon>
        <taxon>Dryophthorinae</taxon>
        <taxon>Rhynchophorus</taxon>
    </lineage>
</organism>
<dbReference type="EMBL" id="JAACXV010000379">
    <property type="protein sequence ID" value="KAF7278987.1"/>
    <property type="molecule type" value="Genomic_DNA"/>
</dbReference>
<keyword evidence="2" id="KW-1185">Reference proteome</keyword>
<reference evidence="1" key="1">
    <citation type="submission" date="2020-08" db="EMBL/GenBank/DDBJ databases">
        <title>Genome sequencing and assembly of the red palm weevil Rhynchophorus ferrugineus.</title>
        <authorList>
            <person name="Dias G.B."/>
            <person name="Bergman C.M."/>
            <person name="Manee M."/>
        </authorList>
    </citation>
    <scope>NUCLEOTIDE SEQUENCE</scope>
    <source>
        <strain evidence="1">AA-2017</strain>
        <tissue evidence="1">Whole larva</tissue>
    </source>
</reference>
<proteinExistence type="predicted"/>
<comment type="caution">
    <text evidence="1">The sequence shown here is derived from an EMBL/GenBank/DDBJ whole genome shotgun (WGS) entry which is preliminary data.</text>
</comment>
<sequence>MLLYKIVTERASKTSQSVWSRTKRRRKMRRTKHLIRCSRSDFKSGLNGSALRDWSGTGRNGEKCYAKAEATQTITRLEAVKSQKLESSLFTKWVGCLKTTLVILL</sequence>
<dbReference type="AlphaFoldDB" id="A0A834ID07"/>
<evidence type="ECO:0000313" key="1">
    <source>
        <dbReference type="EMBL" id="KAF7278987.1"/>
    </source>
</evidence>
<evidence type="ECO:0000313" key="2">
    <source>
        <dbReference type="Proteomes" id="UP000625711"/>
    </source>
</evidence>
<accession>A0A834ID07</accession>
<gene>
    <name evidence="1" type="ORF">GWI33_007792</name>
</gene>
<name>A0A834ID07_RHYFE</name>
<protein>
    <submittedName>
        <fullName evidence="1">Uncharacterized protein</fullName>
    </submittedName>
</protein>
<dbReference type="Proteomes" id="UP000625711">
    <property type="component" value="Unassembled WGS sequence"/>
</dbReference>